<dbReference type="EMBL" id="JADGJW010000049">
    <property type="protein sequence ID" value="KAJ3225901.1"/>
    <property type="molecule type" value="Genomic_DNA"/>
</dbReference>
<dbReference type="InterPro" id="IPR016024">
    <property type="entry name" value="ARM-type_fold"/>
</dbReference>
<proteinExistence type="predicted"/>
<evidence type="ECO:0000313" key="3">
    <source>
        <dbReference type="Proteomes" id="UP001211065"/>
    </source>
</evidence>
<dbReference type="InterPro" id="IPR012331">
    <property type="entry name" value="Clathrin_H-chain_linker"/>
</dbReference>
<keyword evidence="3" id="KW-1185">Reference proteome</keyword>
<dbReference type="Proteomes" id="UP001211065">
    <property type="component" value="Unassembled WGS sequence"/>
</dbReference>
<sequence length="626" mass="72627">MLLKVLPDELIFHIFRYLDAKSVSNLFLVSKNWKVYASHEILWRELLLRNSFFKIIDEEDLEVKLPRILPLKTIRVSDIIANINSLNTREEESNTLELLKDRATERLLQEPKNENLNVSNSEKKNIFVDEWILKDNIEFFKETCELTKLVELEPSQIIGEGIYASSEDHESQSINETLELGNTFWSSKGSADEFSFEFLRYKLVQPICVISQIELIPFKAAFQPGGPIYAPKYISVSVSFTPNGNDFHYTSELFAVKNINKVQTFNIKPVFVIGGYLQINLFGRNTRQPADQLYYTVLQSVKALGLPIGCFLNLKTVAKSCIELSNKLNCKWEGKFQSFQNGGVDNNIKHLERFFRPFMSSREGQNNLKSELKNELRNGNWKYVARRIAAADEGVESEFRSQKYLTWFEKNAKLIIENKQEQETSSEDEEEEQECQLKVFIGPQSNTFTEPILYYLKFLIKNGHTLTQYEAERLALYSIKKNSYQVFYNCLINEKFSSTEELGDLFRSIYLTLALDIYTRAMVVDKMIDCSLQLKRYNGAVHLLSLGLNIQEFEVAMKKVYQFHSSFVEMVKFSVYAMRQNNSPILRTTLMESLGVAEETLHLPDWELERYIFGWAEQKENASPNT</sequence>
<dbReference type="Pfam" id="PF12937">
    <property type="entry name" value="F-box-like"/>
    <property type="match status" value="1"/>
</dbReference>
<dbReference type="PANTHER" id="PTHR39741">
    <property type="entry name" value="F-BOX DOMAIN CONTAINING PROTEIN, EXPRESSED"/>
    <property type="match status" value="1"/>
</dbReference>
<gene>
    <name evidence="2" type="ORF">HK099_005957</name>
</gene>
<dbReference type="PANTHER" id="PTHR39741:SF2">
    <property type="entry name" value="F-BOX DOMAIN-CONTAINING PROTEIN"/>
    <property type="match status" value="1"/>
</dbReference>
<dbReference type="SUPFAM" id="SSF48371">
    <property type="entry name" value="ARM repeat"/>
    <property type="match status" value="1"/>
</dbReference>
<dbReference type="InterPro" id="IPR001810">
    <property type="entry name" value="F-box_dom"/>
</dbReference>
<dbReference type="InterPro" id="IPR036047">
    <property type="entry name" value="F-box-like_dom_sf"/>
</dbReference>
<evidence type="ECO:0000313" key="2">
    <source>
        <dbReference type="EMBL" id="KAJ3225901.1"/>
    </source>
</evidence>
<dbReference type="PROSITE" id="PS50181">
    <property type="entry name" value="FBOX"/>
    <property type="match status" value="1"/>
</dbReference>
<dbReference type="Gene3D" id="1.20.1280.50">
    <property type="match status" value="1"/>
</dbReference>
<dbReference type="Gene3D" id="1.25.40.30">
    <property type="match status" value="1"/>
</dbReference>
<dbReference type="SUPFAM" id="SSF81383">
    <property type="entry name" value="F-box domain"/>
    <property type="match status" value="1"/>
</dbReference>
<dbReference type="AlphaFoldDB" id="A0AAD5XYJ6"/>
<evidence type="ECO:0000259" key="1">
    <source>
        <dbReference type="PROSITE" id="PS50181"/>
    </source>
</evidence>
<name>A0AAD5XYJ6_9FUNG</name>
<feature type="domain" description="F-box" evidence="1">
    <location>
        <begin position="1"/>
        <end position="46"/>
    </location>
</feature>
<accession>A0AAD5XYJ6</accession>
<protein>
    <recommendedName>
        <fullName evidence="1">F-box domain-containing protein</fullName>
    </recommendedName>
</protein>
<dbReference type="InterPro" id="IPR055336">
    <property type="entry name" value="At4g00755-like"/>
</dbReference>
<reference evidence="2" key="1">
    <citation type="submission" date="2020-05" db="EMBL/GenBank/DDBJ databases">
        <title>Phylogenomic resolution of chytrid fungi.</title>
        <authorList>
            <person name="Stajich J.E."/>
            <person name="Amses K."/>
            <person name="Simmons R."/>
            <person name="Seto K."/>
            <person name="Myers J."/>
            <person name="Bonds A."/>
            <person name="Quandt C.A."/>
            <person name="Barry K."/>
            <person name="Liu P."/>
            <person name="Grigoriev I."/>
            <person name="Longcore J.E."/>
            <person name="James T.Y."/>
        </authorList>
    </citation>
    <scope>NUCLEOTIDE SEQUENCE</scope>
    <source>
        <strain evidence="2">JEL0476</strain>
    </source>
</reference>
<comment type="caution">
    <text evidence="2">The sequence shown here is derived from an EMBL/GenBank/DDBJ whole genome shotgun (WGS) entry which is preliminary data.</text>
</comment>
<organism evidence="2 3">
    <name type="scientific">Clydaea vesicula</name>
    <dbReference type="NCBI Taxonomy" id="447962"/>
    <lineage>
        <taxon>Eukaryota</taxon>
        <taxon>Fungi</taxon>
        <taxon>Fungi incertae sedis</taxon>
        <taxon>Chytridiomycota</taxon>
        <taxon>Chytridiomycota incertae sedis</taxon>
        <taxon>Chytridiomycetes</taxon>
        <taxon>Lobulomycetales</taxon>
        <taxon>Lobulomycetaceae</taxon>
        <taxon>Clydaea</taxon>
    </lineage>
</organism>
<dbReference type="SMART" id="SM00256">
    <property type="entry name" value="FBOX"/>
    <property type="match status" value="1"/>
</dbReference>